<reference evidence="2 3" key="1">
    <citation type="submission" date="2012-03" db="EMBL/GenBank/DDBJ databases">
        <authorList>
            <person name="Durkin A.S."/>
            <person name="McCorrison J."/>
            <person name="Torralba M."/>
            <person name="Gillis M."/>
            <person name="Methe B."/>
            <person name="Sutton G."/>
            <person name="Nelson K.E."/>
        </authorList>
    </citation>
    <scope>NUCLEOTIDE SEQUENCE [LARGE SCALE GENOMIC DNA]</scope>
    <source>
        <strain evidence="2 3">F0468</strain>
    </source>
</reference>
<dbReference type="EMBL" id="AJGH01000131">
    <property type="protein sequence ID" value="EIC94545.1"/>
    <property type="molecule type" value="Genomic_DNA"/>
</dbReference>
<dbReference type="RefSeq" id="WP_008755064.1">
    <property type="nucleotide sequence ID" value="NZ_AJGH01000131.1"/>
</dbReference>
<dbReference type="PATRIC" id="fig|1095750.3.peg.2630"/>
<keyword evidence="1" id="KW-0732">Signal</keyword>
<evidence type="ECO:0000313" key="3">
    <source>
        <dbReference type="Proteomes" id="UP000005039"/>
    </source>
</evidence>
<feature type="signal peptide" evidence="1">
    <location>
        <begin position="1"/>
        <end position="22"/>
    </location>
</feature>
<gene>
    <name evidence="2" type="ORF">HMPREF9970_1428</name>
</gene>
<keyword evidence="3" id="KW-1185">Reference proteome</keyword>
<dbReference type="PROSITE" id="PS51257">
    <property type="entry name" value="PROKAR_LIPOPROTEIN"/>
    <property type="match status" value="1"/>
</dbReference>
<dbReference type="OrthoDB" id="9929704at2"/>
<sequence length="291" mass="32626">MKRRIGCIVLMLGIATIFSGCGGSSNKTDVETTKFETSTSVETSKKKSAKNVKDLIYPTRLGSLGWIDSSTVGERICFGPIIGAFNNYQRGSVTNKEENKSKASENGWIDPFNALLIRESFTEERAKDYELKYAEKLEEVPDILRIQKFWGDALSDYAGLGSGDDDKIDIIVDKSGKVNINGFDFIREEGHINFLKADNNDQDVNNAAYYVGYYYTTKGVDPALLQENSEEMMGMAVFITFREGVYKFYTGEEKDRGKDITEEQIQALHSGADVMMSTLRKEKGHATFDVY</sequence>
<dbReference type="AlphaFoldDB" id="I0R4D7"/>
<comment type="caution">
    <text evidence="2">The sequence shown here is derived from an EMBL/GenBank/DDBJ whole genome shotgun (WGS) entry which is preliminary data.</text>
</comment>
<accession>I0R4D7</accession>
<proteinExistence type="predicted"/>
<protein>
    <recommendedName>
        <fullName evidence="4">Lipoprotein</fullName>
    </recommendedName>
</protein>
<dbReference type="Proteomes" id="UP000005039">
    <property type="component" value="Unassembled WGS sequence"/>
</dbReference>
<evidence type="ECO:0000313" key="2">
    <source>
        <dbReference type="EMBL" id="EIC94545.1"/>
    </source>
</evidence>
<evidence type="ECO:0008006" key="4">
    <source>
        <dbReference type="Google" id="ProtNLM"/>
    </source>
</evidence>
<organism evidence="2 3">
    <name type="scientific">Lachnoanaerobaculum saburreum F0468</name>
    <dbReference type="NCBI Taxonomy" id="1095750"/>
    <lineage>
        <taxon>Bacteria</taxon>
        <taxon>Bacillati</taxon>
        <taxon>Bacillota</taxon>
        <taxon>Clostridia</taxon>
        <taxon>Lachnospirales</taxon>
        <taxon>Lachnospiraceae</taxon>
        <taxon>Lachnoanaerobaculum</taxon>
    </lineage>
</organism>
<name>I0R4D7_9FIRM</name>
<evidence type="ECO:0000256" key="1">
    <source>
        <dbReference type="SAM" id="SignalP"/>
    </source>
</evidence>
<dbReference type="eggNOG" id="ENOG5030H1I">
    <property type="taxonomic scope" value="Bacteria"/>
</dbReference>
<feature type="chain" id="PRO_5038826939" description="Lipoprotein" evidence="1">
    <location>
        <begin position="23"/>
        <end position="291"/>
    </location>
</feature>